<proteinExistence type="predicted"/>
<evidence type="ECO:0000313" key="3">
    <source>
        <dbReference type="EMBL" id="MFK9091152.1"/>
    </source>
</evidence>
<organism evidence="3 4">
    <name type="scientific">Bacillus salipaludis</name>
    <dbReference type="NCBI Taxonomy" id="2547811"/>
    <lineage>
        <taxon>Bacteria</taxon>
        <taxon>Bacillati</taxon>
        <taxon>Bacillota</taxon>
        <taxon>Bacilli</taxon>
        <taxon>Bacillales</taxon>
        <taxon>Bacillaceae</taxon>
        <taxon>Bacillus</taxon>
    </lineage>
</organism>
<dbReference type="Pfam" id="PF12732">
    <property type="entry name" value="YtxH"/>
    <property type="match status" value="1"/>
</dbReference>
<dbReference type="EMBL" id="JBJHQH010000004">
    <property type="protein sequence ID" value="MFK9091152.1"/>
    <property type="molecule type" value="Genomic_DNA"/>
</dbReference>
<keyword evidence="2" id="KW-1133">Transmembrane helix</keyword>
<sequence length="164" mass="17997">MSSREYESRETNQSRNEESSNSFLLGALIGGVVGAAAALFLAPKSGKELRITLSNQAGSIMDKSGQLRENVMNKNNEFRSKTSSISKGFVQQSTELLNKVKGKAGTSDEMVEDSESTYIPLQTPNVNQTAKKSIELKSLDSSEVRKKLEEAQKAFDEEESKVKI</sequence>
<gene>
    <name evidence="3" type="ORF">ACJEBI_06630</name>
</gene>
<accession>A0ABW8REQ7</accession>
<feature type="transmembrane region" description="Helical" evidence="2">
    <location>
        <begin position="23"/>
        <end position="42"/>
    </location>
</feature>
<dbReference type="InterPro" id="IPR052928">
    <property type="entry name" value="Desiccation-related_membrane"/>
</dbReference>
<evidence type="ECO:0000313" key="4">
    <source>
        <dbReference type="Proteomes" id="UP001623041"/>
    </source>
</evidence>
<dbReference type="Proteomes" id="UP001623041">
    <property type="component" value="Unassembled WGS sequence"/>
</dbReference>
<dbReference type="PANTHER" id="PTHR35792:SF1">
    <property type="entry name" value="SLL0268 PROTEIN"/>
    <property type="match status" value="1"/>
</dbReference>
<reference evidence="3 4" key="1">
    <citation type="submission" date="2024-11" db="EMBL/GenBank/DDBJ databases">
        <authorList>
            <person name="Lucas J.A."/>
        </authorList>
    </citation>
    <scope>NUCLEOTIDE SEQUENCE [LARGE SCALE GENOMIC DNA]</scope>
    <source>
        <strain evidence="3 4">Z 5.4</strain>
    </source>
</reference>
<keyword evidence="2" id="KW-0812">Transmembrane</keyword>
<evidence type="ECO:0000256" key="2">
    <source>
        <dbReference type="SAM" id="Phobius"/>
    </source>
</evidence>
<dbReference type="RefSeq" id="WP_406579840.1">
    <property type="nucleotide sequence ID" value="NZ_JBJHQH010000004.1"/>
</dbReference>
<keyword evidence="2" id="KW-0472">Membrane</keyword>
<protein>
    <submittedName>
        <fullName evidence="3">YtxH domain-containing protein</fullName>
    </submittedName>
</protein>
<feature type="region of interest" description="Disordered" evidence="1">
    <location>
        <begin position="1"/>
        <end position="20"/>
    </location>
</feature>
<name>A0ABW8REQ7_9BACI</name>
<comment type="caution">
    <text evidence="3">The sequence shown here is derived from an EMBL/GenBank/DDBJ whole genome shotgun (WGS) entry which is preliminary data.</text>
</comment>
<feature type="compositionally biased region" description="Basic and acidic residues" evidence="1">
    <location>
        <begin position="1"/>
        <end position="18"/>
    </location>
</feature>
<evidence type="ECO:0000256" key="1">
    <source>
        <dbReference type="SAM" id="MobiDB-lite"/>
    </source>
</evidence>
<keyword evidence="4" id="KW-1185">Reference proteome</keyword>
<dbReference type="PANTHER" id="PTHR35792">
    <property type="entry name" value="GENERAL STRESS PROTEIN"/>
    <property type="match status" value="1"/>
</dbReference>
<dbReference type="InterPro" id="IPR024623">
    <property type="entry name" value="YtxH"/>
</dbReference>